<dbReference type="GO" id="GO:0019752">
    <property type="term" value="P:carboxylic acid metabolic process"/>
    <property type="evidence" value="ECO:0007669"/>
    <property type="project" value="InterPro"/>
</dbReference>
<dbReference type="InterPro" id="IPR050477">
    <property type="entry name" value="GrpII_AminoAcid_Decarb"/>
</dbReference>
<evidence type="ECO:0000313" key="11">
    <source>
        <dbReference type="Proteomes" id="UP000274756"/>
    </source>
</evidence>
<dbReference type="EMBL" id="UYYG01001171">
    <property type="protein sequence ID" value="VDN58737.1"/>
    <property type="molecule type" value="Genomic_DNA"/>
</dbReference>
<keyword evidence="3 8" id="KW-0456">Lyase</keyword>
<evidence type="ECO:0000313" key="10">
    <source>
        <dbReference type="Proteomes" id="UP000038040"/>
    </source>
</evidence>
<dbReference type="PANTHER" id="PTHR42735:SF6">
    <property type="entry name" value="SPHINGOSINE-1-PHOSPHATE LYASE 1"/>
    <property type="match status" value="1"/>
</dbReference>
<name>A0A0N4UC52_DRAME</name>
<evidence type="ECO:0000313" key="9">
    <source>
        <dbReference type="EMBL" id="VDN58737.1"/>
    </source>
</evidence>
<dbReference type="Gene3D" id="6.10.140.2150">
    <property type="match status" value="1"/>
</dbReference>
<evidence type="ECO:0000256" key="7">
    <source>
        <dbReference type="PIRSR" id="PIRSR602129-50"/>
    </source>
</evidence>
<comment type="similarity">
    <text evidence="4">Belongs to the group II decarboxylase family. Sphingosine-1-phosphate lyase subfamily.</text>
</comment>
<feature type="modified residue" description="N6-(pyridoxal phosphate)lysine" evidence="7">
    <location>
        <position position="321"/>
    </location>
</feature>
<dbReference type="Proteomes" id="UP000038040">
    <property type="component" value="Unplaced"/>
</dbReference>
<dbReference type="GO" id="GO:0030170">
    <property type="term" value="F:pyridoxal phosphate binding"/>
    <property type="evidence" value="ECO:0007669"/>
    <property type="project" value="InterPro"/>
</dbReference>
<dbReference type="GO" id="GO:0016020">
    <property type="term" value="C:membrane"/>
    <property type="evidence" value="ECO:0007669"/>
    <property type="project" value="GOC"/>
</dbReference>
<reference evidence="9 11" key="2">
    <citation type="submission" date="2018-11" db="EMBL/GenBank/DDBJ databases">
        <authorList>
            <consortium name="Pathogen Informatics"/>
        </authorList>
    </citation>
    <scope>NUCLEOTIDE SEQUENCE [LARGE SCALE GENOMIC DNA]</scope>
</reference>
<dbReference type="WBParaSite" id="DME_0000482701-mRNA-1">
    <property type="protein sequence ID" value="DME_0000482701-mRNA-1"/>
    <property type="gene ID" value="DME_0000482701"/>
</dbReference>
<dbReference type="Pfam" id="PF00282">
    <property type="entry name" value="Pyridoxal_deC"/>
    <property type="match status" value="1"/>
</dbReference>
<dbReference type="GO" id="GO:0005783">
    <property type="term" value="C:endoplasmic reticulum"/>
    <property type="evidence" value="ECO:0007669"/>
    <property type="project" value="TreeGrafter"/>
</dbReference>
<dbReference type="InterPro" id="IPR015422">
    <property type="entry name" value="PyrdxlP-dep_Trfase_small"/>
</dbReference>
<evidence type="ECO:0000256" key="1">
    <source>
        <dbReference type="ARBA" id="ARBA00001933"/>
    </source>
</evidence>
<keyword evidence="11" id="KW-1185">Reference proteome</keyword>
<comment type="cofactor">
    <cofactor evidence="1 7 8">
        <name>pyridoxal 5'-phosphate</name>
        <dbReference type="ChEBI" id="CHEBI:597326"/>
    </cofactor>
</comment>
<reference evidence="12" key="1">
    <citation type="submission" date="2017-02" db="UniProtKB">
        <authorList>
            <consortium name="WormBaseParasite"/>
        </authorList>
    </citation>
    <scope>IDENTIFICATION</scope>
</reference>
<dbReference type="EC" id="4.1.2.27" evidence="5"/>
<dbReference type="FunFam" id="6.10.140.2150:FF:000001">
    <property type="entry name" value="Sphingosine-1-phosphate lyase 1"/>
    <property type="match status" value="1"/>
</dbReference>
<dbReference type="Gene3D" id="3.90.1150.10">
    <property type="entry name" value="Aspartate Aminotransferase, domain 1"/>
    <property type="match status" value="1"/>
</dbReference>
<dbReference type="GO" id="GO:0008117">
    <property type="term" value="F:sphinganine-1-phosphate aldolase activity"/>
    <property type="evidence" value="ECO:0007669"/>
    <property type="project" value="UniProtKB-EC"/>
</dbReference>
<dbReference type="OrthoDB" id="10254570at2759"/>
<accession>A0A0N4UC52</accession>
<evidence type="ECO:0000256" key="2">
    <source>
        <dbReference type="ARBA" id="ARBA00022898"/>
    </source>
</evidence>
<dbReference type="AlphaFoldDB" id="A0A0N4UC52"/>
<proteinExistence type="inferred from homology"/>
<dbReference type="GO" id="GO:0030149">
    <property type="term" value="P:sphingolipid catabolic process"/>
    <property type="evidence" value="ECO:0007669"/>
    <property type="project" value="TreeGrafter"/>
</dbReference>
<gene>
    <name evidence="9" type="ORF">DME_LOCUS8710</name>
</gene>
<dbReference type="InterPro" id="IPR015421">
    <property type="entry name" value="PyrdxlP-dep_Trfase_major"/>
</dbReference>
<keyword evidence="2 7" id="KW-0663">Pyridoxal phosphate</keyword>
<dbReference type="STRING" id="318479.A0A0N4UC52"/>
<organism evidence="10 12">
    <name type="scientific">Dracunculus medinensis</name>
    <name type="common">Guinea worm</name>
    <dbReference type="NCBI Taxonomy" id="318479"/>
    <lineage>
        <taxon>Eukaryota</taxon>
        <taxon>Metazoa</taxon>
        <taxon>Ecdysozoa</taxon>
        <taxon>Nematoda</taxon>
        <taxon>Chromadorea</taxon>
        <taxon>Rhabditida</taxon>
        <taxon>Spirurina</taxon>
        <taxon>Dracunculoidea</taxon>
        <taxon>Dracunculidae</taxon>
        <taxon>Dracunculus</taxon>
    </lineage>
</organism>
<evidence type="ECO:0000256" key="5">
    <source>
        <dbReference type="ARBA" id="ARBA00038965"/>
    </source>
</evidence>
<evidence type="ECO:0000256" key="4">
    <source>
        <dbReference type="ARBA" id="ARBA00038302"/>
    </source>
</evidence>
<dbReference type="InterPro" id="IPR002129">
    <property type="entry name" value="PyrdxlP-dep_de-COase"/>
</dbReference>
<evidence type="ECO:0000256" key="6">
    <source>
        <dbReference type="ARBA" id="ARBA00042568"/>
    </source>
</evidence>
<dbReference type="Proteomes" id="UP000274756">
    <property type="component" value="Unassembled WGS sequence"/>
</dbReference>
<evidence type="ECO:0000256" key="3">
    <source>
        <dbReference type="ARBA" id="ARBA00023239"/>
    </source>
</evidence>
<protein>
    <recommendedName>
        <fullName evidence="5">sphinganine-1-phosphate aldolase</fullName>
        <ecNumber evidence="5">4.1.2.27</ecNumber>
    </recommendedName>
    <alternativeName>
        <fullName evidence="6">Sphingosine-1-phosphate aldolase</fullName>
    </alternativeName>
</protein>
<sequence length="547" mass="61687">MKLSRRKLYSRLIGFIFFYIRKIPYVRNKIENELDKMKKFIVKTIHKYDTDKNFIKFLPENPIDFDEIIKISEKYELMSSFNEKQISGAIYTLHKDDEHIKLLLKIFESYAYSNPLHPDIFPGCRRMESEVIKIVSNLFHGDDNVRGVMTSGGTESIMLAMLAYRNLAYSKGIKDPEMIIPITAHAAFDKVISFLLSFICFYIKLLNYSNNVGLIQASHLFNIRLKHVNVLTDNRVNVNEMRKAISNNTCALVCSAPNFPSGTIDDIEKVAKIGERFGIPVHVDACLGGFLIVFMEECGFPLPLFDFRLQGVTSISCDTHKYGYAPKGSSVILYRDKNYLHYQYSCIPEWTGGIYATPTLAGDIFILCNNTLVFGSRCGMSIALAWATLLYFGRSRYLERTKAIITCARTIANAISGISNEVMIKFNFRLKLLGSPDVSVVAFTSDIFNIYALADQMASFGWNLNSLQNPAAIHICVTYNTAIFNAADDFIRDLKKVAANLMVNPSDGNKSSTASIYGLAASIPDKSLVSDVAYMYLDSCYEMPFSE</sequence>
<dbReference type="PANTHER" id="PTHR42735">
    <property type="match status" value="1"/>
</dbReference>
<evidence type="ECO:0000313" key="12">
    <source>
        <dbReference type="WBParaSite" id="DME_0000482701-mRNA-1"/>
    </source>
</evidence>
<evidence type="ECO:0000256" key="8">
    <source>
        <dbReference type="RuleBase" id="RU000382"/>
    </source>
</evidence>
<dbReference type="InterPro" id="IPR015424">
    <property type="entry name" value="PyrdxlP-dep_Trfase"/>
</dbReference>
<dbReference type="Gene3D" id="3.40.640.10">
    <property type="entry name" value="Type I PLP-dependent aspartate aminotransferase-like (Major domain)"/>
    <property type="match status" value="1"/>
</dbReference>
<dbReference type="SUPFAM" id="SSF53383">
    <property type="entry name" value="PLP-dependent transferases"/>
    <property type="match status" value="1"/>
</dbReference>